<evidence type="ECO:0000313" key="2">
    <source>
        <dbReference type="Proteomes" id="UP000032142"/>
    </source>
</evidence>
<evidence type="ECO:0000313" key="1">
    <source>
        <dbReference type="EMBL" id="KHG09395.1"/>
    </source>
</evidence>
<dbReference type="EMBL" id="KN390681">
    <property type="protein sequence ID" value="KHG09395.1"/>
    <property type="molecule type" value="Genomic_DNA"/>
</dbReference>
<dbReference type="AlphaFoldDB" id="A0A0B0N9D7"/>
<dbReference type="Proteomes" id="UP000032142">
    <property type="component" value="Unassembled WGS sequence"/>
</dbReference>
<keyword evidence="2" id="KW-1185">Reference proteome</keyword>
<name>A0A0B0N9D7_GOSAR</name>
<accession>A0A0B0N9D7</accession>
<proteinExistence type="predicted"/>
<sequence>MCHLGGYTNLCQTVSHMAVCEAVWSTLISTQFQHQGTHDRVT</sequence>
<reference evidence="2" key="1">
    <citation type="submission" date="2014-09" db="EMBL/GenBank/DDBJ databases">
        <authorList>
            <person name="Mudge J."/>
            <person name="Ramaraj T."/>
            <person name="Lindquist I.E."/>
            <person name="Bharti A.K."/>
            <person name="Sundararajan A."/>
            <person name="Cameron C.T."/>
            <person name="Woodward J.E."/>
            <person name="May G.D."/>
            <person name="Brubaker C."/>
            <person name="Broadhvest J."/>
            <person name="Wilkins T.A."/>
        </authorList>
    </citation>
    <scope>NUCLEOTIDE SEQUENCE</scope>
    <source>
        <strain evidence="2">cv. AKA8401</strain>
    </source>
</reference>
<organism evidence="1 2">
    <name type="scientific">Gossypium arboreum</name>
    <name type="common">Tree cotton</name>
    <name type="synonym">Gossypium nanking</name>
    <dbReference type="NCBI Taxonomy" id="29729"/>
    <lineage>
        <taxon>Eukaryota</taxon>
        <taxon>Viridiplantae</taxon>
        <taxon>Streptophyta</taxon>
        <taxon>Embryophyta</taxon>
        <taxon>Tracheophyta</taxon>
        <taxon>Spermatophyta</taxon>
        <taxon>Magnoliopsida</taxon>
        <taxon>eudicotyledons</taxon>
        <taxon>Gunneridae</taxon>
        <taxon>Pentapetalae</taxon>
        <taxon>rosids</taxon>
        <taxon>malvids</taxon>
        <taxon>Malvales</taxon>
        <taxon>Malvaceae</taxon>
        <taxon>Malvoideae</taxon>
        <taxon>Gossypium</taxon>
    </lineage>
</organism>
<gene>
    <name evidence="1" type="ORF">F383_12525</name>
</gene>
<protein>
    <submittedName>
        <fullName evidence="1">Uncharacterized protein</fullName>
    </submittedName>
</protein>